<gene>
    <name evidence="1" type="ORF">SAMN02745118_01557</name>
</gene>
<keyword evidence="2" id="KW-1185">Reference proteome</keyword>
<dbReference type="Proteomes" id="UP000190625">
    <property type="component" value="Unassembled WGS sequence"/>
</dbReference>
<reference evidence="2" key="1">
    <citation type="submission" date="2017-02" db="EMBL/GenBank/DDBJ databases">
        <authorList>
            <person name="Varghese N."/>
            <person name="Submissions S."/>
        </authorList>
    </citation>
    <scope>NUCLEOTIDE SEQUENCE [LARGE SCALE GENOMIC DNA]</scope>
    <source>
        <strain evidence="2">ATCC BAA-73</strain>
    </source>
</reference>
<dbReference type="EMBL" id="FUWM01000011">
    <property type="protein sequence ID" value="SJZ68887.1"/>
    <property type="molecule type" value="Genomic_DNA"/>
</dbReference>
<evidence type="ECO:0000313" key="1">
    <source>
        <dbReference type="EMBL" id="SJZ68887.1"/>
    </source>
</evidence>
<name>A0A1T4MPX5_9FIRM</name>
<proteinExistence type="predicted"/>
<organism evidence="1 2">
    <name type="scientific">Selenihalanaerobacter shriftii</name>
    <dbReference type="NCBI Taxonomy" id="142842"/>
    <lineage>
        <taxon>Bacteria</taxon>
        <taxon>Bacillati</taxon>
        <taxon>Bacillota</taxon>
        <taxon>Clostridia</taxon>
        <taxon>Halanaerobiales</taxon>
        <taxon>Halobacteroidaceae</taxon>
        <taxon>Selenihalanaerobacter</taxon>
    </lineage>
</organism>
<dbReference type="RefSeq" id="WP_078810032.1">
    <property type="nucleotide sequence ID" value="NZ_FUWM01000011.1"/>
</dbReference>
<accession>A0A1T4MPX5</accession>
<sequence>MNQIKSSTISKPKNKNIHELTTEILDNVGIDESNSKYSDTYNKIYKLLTKKAFSAVTYGC</sequence>
<dbReference type="AlphaFoldDB" id="A0A1T4MPX5"/>
<evidence type="ECO:0000313" key="2">
    <source>
        <dbReference type="Proteomes" id="UP000190625"/>
    </source>
</evidence>
<protein>
    <submittedName>
        <fullName evidence="1">Uncharacterized protein</fullName>
    </submittedName>
</protein>